<name>A0ABD6D2R5_9EURY</name>
<proteinExistence type="predicted"/>
<keyword evidence="3" id="KW-1185">Reference proteome</keyword>
<evidence type="ECO:0000313" key="2">
    <source>
        <dbReference type="EMBL" id="MFD1634626.1"/>
    </source>
</evidence>
<protein>
    <submittedName>
        <fullName evidence="2">Uncharacterized protein</fullName>
    </submittedName>
</protein>
<dbReference type="RefSeq" id="WP_256404867.1">
    <property type="nucleotide sequence ID" value="NZ_CP187151.1"/>
</dbReference>
<evidence type="ECO:0000256" key="1">
    <source>
        <dbReference type="SAM" id="Phobius"/>
    </source>
</evidence>
<feature type="transmembrane region" description="Helical" evidence="1">
    <location>
        <begin position="12"/>
        <end position="32"/>
    </location>
</feature>
<dbReference type="AlphaFoldDB" id="A0ABD6D2R5"/>
<keyword evidence="1" id="KW-1133">Transmembrane helix</keyword>
<feature type="transmembrane region" description="Helical" evidence="1">
    <location>
        <begin position="39"/>
        <end position="57"/>
    </location>
</feature>
<gene>
    <name evidence="2" type="ORF">ACFSBJ_12925</name>
</gene>
<dbReference type="Proteomes" id="UP001597075">
    <property type="component" value="Unassembled WGS sequence"/>
</dbReference>
<comment type="caution">
    <text evidence="2">The sequence shown here is derived from an EMBL/GenBank/DDBJ whole genome shotgun (WGS) entry which is preliminary data.</text>
</comment>
<dbReference type="EMBL" id="JBHUDL010000010">
    <property type="protein sequence ID" value="MFD1634626.1"/>
    <property type="molecule type" value="Genomic_DNA"/>
</dbReference>
<reference evidence="2 3" key="1">
    <citation type="journal article" date="2019" name="Int. J. Syst. Evol. Microbiol.">
        <title>The Global Catalogue of Microorganisms (GCM) 10K type strain sequencing project: providing services to taxonomists for standard genome sequencing and annotation.</title>
        <authorList>
            <consortium name="The Broad Institute Genomics Platform"/>
            <consortium name="The Broad Institute Genome Sequencing Center for Infectious Disease"/>
            <person name="Wu L."/>
            <person name="Ma J."/>
        </authorList>
    </citation>
    <scope>NUCLEOTIDE SEQUENCE [LARGE SCALE GENOMIC DNA]</scope>
    <source>
        <strain evidence="2 3">CGMCC 1.10594</strain>
    </source>
</reference>
<evidence type="ECO:0000313" key="3">
    <source>
        <dbReference type="Proteomes" id="UP001597075"/>
    </source>
</evidence>
<accession>A0ABD6D2R5</accession>
<organism evidence="2 3">
    <name type="scientific">Haloplanus ruber</name>
    <dbReference type="NCBI Taxonomy" id="869892"/>
    <lineage>
        <taxon>Archaea</taxon>
        <taxon>Methanobacteriati</taxon>
        <taxon>Methanobacteriota</taxon>
        <taxon>Stenosarchaea group</taxon>
        <taxon>Halobacteria</taxon>
        <taxon>Halobacteriales</taxon>
        <taxon>Haloferacaceae</taxon>
        <taxon>Haloplanus</taxon>
    </lineage>
</organism>
<keyword evidence="1" id="KW-0812">Transmembrane</keyword>
<sequence length="96" mass="10196">MDEPISSFLTDPLTVAVSLAAALGHALGVTWIQAFVAVLWANVSTLFTALSITGWSLAPRVAWLPEGPLTAAALVAGGAYVLKLIDRVYDQMENRL</sequence>
<feature type="transmembrane region" description="Helical" evidence="1">
    <location>
        <begin position="69"/>
        <end position="85"/>
    </location>
</feature>
<keyword evidence="1" id="KW-0472">Membrane</keyword>